<evidence type="ECO:0000256" key="1">
    <source>
        <dbReference type="SAM" id="MobiDB-lite"/>
    </source>
</evidence>
<feature type="region of interest" description="Disordered" evidence="1">
    <location>
        <begin position="206"/>
        <end position="226"/>
    </location>
</feature>
<accession>A0ABN0SJ21</accession>
<dbReference type="PROSITE" id="PS51340">
    <property type="entry name" value="MOSC"/>
    <property type="match status" value="1"/>
</dbReference>
<name>A0ABN0SJ21_9MICO</name>
<evidence type="ECO:0000259" key="2">
    <source>
        <dbReference type="PROSITE" id="PS51340"/>
    </source>
</evidence>
<dbReference type="Pfam" id="PF03476">
    <property type="entry name" value="MOSC_N"/>
    <property type="match status" value="1"/>
</dbReference>
<organism evidence="3 4">
    <name type="scientific">Brevibacterium metallidurans</name>
    <dbReference type="NCBI Taxonomy" id="1482676"/>
    <lineage>
        <taxon>Bacteria</taxon>
        <taxon>Bacillati</taxon>
        <taxon>Actinomycetota</taxon>
        <taxon>Actinomycetes</taxon>
        <taxon>Micrococcales</taxon>
        <taxon>Brevibacteriaceae</taxon>
        <taxon>Brevibacterium</taxon>
    </lineage>
</organism>
<dbReference type="InterPro" id="IPR005303">
    <property type="entry name" value="MOCOS_middle"/>
</dbReference>
<feature type="domain" description="MOSC" evidence="2">
    <location>
        <begin position="91"/>
        <end position="285"/>
    </location>
</feature>
<dbReference type="InterPro" id="IPR005302">
    <property type="entry name" value="MoCF_Sase_C"/>
</dbReference>
<dbReference type="SUPFAM" id="SSF141673">
    <property type="entry name" value="MOSC N-terminal domain-like"/>
    <property type="match status" value="1"/>
</dbReference>
<evidence type="ECO:0000313" key="3">
    <source>
        <dbReference type="EMBL" id="GAA0034444.1"/>
    </source>
</evidence>
<sequence length="285" mass="30424">MFTEWNGRGFAEVDDHVLDARSVGFTPIKGTRHRGQPEARFDAAGPVGDRRFCLIDVGTRRVLRTVQNPRLLAVVAELHGTELEVTLPDGRSVSGVPGLSGETLTCDYWGRQVPLALTGGAHDELLSAHLGRAVRLAEAPRGAIVFGRPLTIVGTASLAEVGVRAGHPTLLREAARFRATLLVETAEPFVEETWAGREMLVRGAGRETSARGFDTSAPGADTSAPGVETSADLRVRIGAPVPRCAVIELDPVTGERNARLLATLAATRTTNRAGEPYFGVYAEMV</sequence>
<dbReference type="RefSeq" id="WP_339391423.1">
    <property type="nucleotide sequence ID" value="NZ_BAAAAF010000001.1"/>
</dbReference>
<evidence type="ECO:0000313" key="4">
    <source>
        <dbReference type="Proteomes" id="UP001498238"/>
    </source>
</evidence>
<proteinExistence type="predicted"/>
<dbReference type="EMBL" id="BAAAAF010000001">
    <property type="protein sequence ID" value="GAA0034444.1"/>
    <property type="molecule type" value="Genomic_DNA"/>
</dbReference>
<comment type="caution">
    <text evidence="3">The sequence shown here is derived from an EMBL/GenBank/DDBJ whole genome shotgun (WGS) entry which is preliminary data.</text>
</comment>
<keyword evidence="4" id="KW-1185">Reference proteome</keyword>
<reference evidence="3 4" key="1">
    <citation type="submission" date="2024-01" db="EMBL/GenBank/DDBJ databases">
        <title>Characterization of antibiotic resistant novel bacterial strains and their environmental applications.</title>
        <authorList>
            <person name="Manzoor S."/>
            <person name="Abbas S."/>
            <person name="Arshad M."/>
            <person name="Ahmed I."/>
        </authorList>
    </citation>
    <scope>NUCLEOTIDE SEQUENCE [LARGE SCALE GENOMIC DNA]</scope>
    <source>
        <strain evidence="3 4">NCCP-602</strain>
    </source>
</reference>
<gene>
    <name evidence="3" type="ORF">NCCP602_04050</name>
</gene>
<protein>
    <recommendedName>
        <fullName evidence="2">MOSC domain-containing protein</fullName>
    </recommendedName>
</protein>
<dbReference type="Proteomes" id="UP001498238">
    <property type="component" value="Unassembled WGS sequence"/>
</dbReference>